<dbReference type="AlphaFoldDB" id="A0A1A8RX53"/>
<accession>A0A1A8RX53</accession>
<reference evidence="1" key="2">
    <citation type="submission" date="2016-06" db="EMBL/GenBank/DDBJ databases">
        <title>The genome of a short-lived fish provides insights into sex chromosome evolution and the genetic control of aging.</title>
        <authorList>
            <person name="Reichwald K."/>
            <person name="Felder M."/>
            <person name="Petzold A."/>
            <person name="Koch P."/>
            <person name="Groth M."/>
            <person name="Platzer M."/>
        </authorList>
    </citation>
    <scope>NUCLEOTIDE SEQUENCE</scope>
    <source>
        <tissue evidence="1">Brain</tissue>
    </source>
</reference>
<proteinExistence type="predicted"/>
<name>A0A1A8RX53_9TELE</name>
<feature type="non-terminal residue" evidence="1">
    <location>
        <position position="81"/>
    </location>
</feature>
<gene>
    <name evidence="1" type="primary">Nfu_g_1_008849</name>
</gene>
<reference evidence="1" key="1">
    <citation type="submission" date="2016-05" db="EMBL/GenBank/DDBJ databases">
        <authorList>
            <person name="Lavstsen T."/>
            <person name="Jespersen J.S."/>
        </authorList>
    </citation>
    <scope>NUCLEOTIDE SEQUENCE</scope>
    <source>
        <tissue evidence="1">Brain</tissue>
    </source>
</reference>
<organism evidence="1">
    <name type="scientific">Nothobranchius rachovii</name>
    <name type="common">bluefin notho</name>
    <dbReference type="NCBI Taxonomy" id="451742"/>
    <lineage>
        <taxon>Eukaryota</taxon>
        <taxon>Metazoa</taxon>
        <taxon>Chordata</taxon>
        <taxon>Craniata</taxon>
        <taxon>Vertebrata</taxon>
        <taxon>Euteleostomi</taxon>
        <taxon>Actinopterygii</taxon>
        <taxon>Neopterygii</taxon>
        <taxon>Teleostei</taxon>
        <taxon>Neoteleostei</taxon>
        <taxon>Acanthomorphata</taxon>
        <taxon>Ovalentaria</taxon>
        <taxon>Atherinomorphae</taxon>
        <taxon>Cyprinodontiformes</taxon>
        <taxon>Nothobranchiidae</taxon>
        <taxon>Nothobranchius</taxon>
    </lineage>
</organism>
<feature type="non-terminal residue" evidence="1">
    <location>
        <position position="1"/>
    </location>
</feature>
<evidence type="ECO:0000313" key="1">
    <source>
        <dbReference type="EMBL" id="SBS09884.1"/>
    </source>
</evidence>
<dbReference type="EMBL" id="HAEH01019861">
    <property type="protein sequence ID" value="SBS09884.1"/>
    <property type="molecule type" value="Transcribed_RNA"/>
</dbReference>
<sequence>RLFAGVIAPLRPDPPARHWLSAASSLLKETRCLCFRCDVIRVGGGAVAAAGLLIGGCLSEAGATALRCCGRCSMWVRKSRT</sequence>
<protein>
    <submittedName>
        <fullName evidence="1">Uncharacterized protein</fullName>
    </submittedName>
</protein>